<sequence length="701" mass="81944">MYFLILIFLTIRFHYISYAQEEKISCVNGDVTTIDQKKNKLNESGLITIYTQSMKDSKLYTEVFQFPKCIFATDRSQHYFDEISFNLSNTIYQNIINNYYLKKQNDLSIHSSGNKQQIYGSYSTTNIGLDILKNENTYYLNTTVHRSKYNDTCVFFPDFKNVVFLFKKECEEIIIKTPYANMSFQFTDSFFSYNIKLNNVECDFDENVTIFFGNSKLLHFKSPFRKPDFVYMQTINHDFVIISRLDTALLIPEINTFIKDLLQIEYINTRLLYEYFNKNAISLILSNKCAAWGPEWHRLLFSYGLMLQIYNGLYDTNIKKIDLAFNDHIYILIMKSVLENCLHAKMTQQIKFLYHEIDAFLQINADKIYFLKSNYFHNSDQILLALTLFNKTEDNKIPTWSKNILLKVVSNLKTKYSLGSPINPEDRITFFLLYEFIRKYTGTHFTEIRTLFVTACSLDEITLWANNSIHHENNFINIFSPCIISRRDISKELLAKIFLSNTDSTVSNNIINIINTFKLPYTYTKQSLSCISYITQTIPLELKDITYILSNTYVLQGTNYPITTTSVKTNIILTSVKDTSMCRVTNYKYKETELVHFKNITVESKCTICDSYLVIYDDIVGVLHVLYIQTTETLLEYLDPDNEKLIDSPRIHYLLLLNNGTAGQITPFKSRFGQGSIVMIFVYIIIITIIILIVYRVVKLL</sequence>
<dbReference type="Proteomes" id="UP000202182">
    <property type="component" value="Segment"/>
</dbReference>
<evidence type="ECO:0000259" key="2">
    <source>
        <dbReference type="Pfam" id="PF17488"/>
    </source>
</evidence>
<dbReference type="OrthoDB" id="6856at10239"/>
<proteinExistence type="predicted"/>
<reference evidence="3" key="1">
    <citation type="submission" date="2016-12" db="EMBL/GenBank/DDBJ databases">
        <title>A murine herpesvirus closely related to ubiquitous human herpesviruses causes T-cell depletion.</title>
        <authorList>
            <person name="Patel S.J."/>
            <person name="Zhao G."/>
            <person name="Penna V.R."/>
            <person name="Park E."/>
            <person name="Lauron E.J."/>
            <person name="Harvey I.B."/>
            <person name="Beatty W.L."/>
            <person name="Plougastel-Douglas B."/>
            <person name="Poursine-Laurent J."/>
            <person name="Fremont D.H."/>
            <person name="Wang D."/>
            <person name="Yokoyama W.M."/>
        </authorList>
    </citation>
    <scope>NUCLEOTIDE SEQUENCE [LARGE SCALE GENOMIC DNA]</scope>
    <source>
        <strain evidence="3">YOK1</strain>
    </source>
</reference>
<evidence type="ECO:0000256" key="1">
    <source>
        <dbReference type="SAM" id="Phobius"/>
    </source>
</evidence>
<dbReference type="Gene3D" id="2.60.40.3190">
    <property type="entry name" value="Herpesvirus glycoprotein H, C-terminal domain"/>
    <property type="match status" value="1"/>
</dbReference>
<dbReference type="KEGG" id="vg:30999403"/>
<keyword evidence="1" id="KW-0472">Membrane</keyword>
<dbReference type="InterPro" id="IPR035305">
    <property type="entry name" value="Herpes_glycoH_C"/>
</dbReference>
<dbReference type="GO" id="GO:0019031">
    <property type="term" value="C:viral envelope"/>
    <property type="evidence" value="ECO:0007669"/>
    <property type="project" value="UniProtKB-KW"/>
</dbReference>
<evidence type="ECO:0000313" key="4">
    <source>
        <dbReference type="Proteomes" id="UP000202182"/>
    </source>
</evidence>
<keyword evidence="3" id="KW-0946">Virion</keyword>
<dbReference type="Pfam" id="PF17488">
    <property type="entry name" value="Herpes_glycoH_C"/>
    <property type="match status" value="1"/>
</dbReference>
<dbReference type="InterPro" id="IPR038172">
    <property type="entry name" value="Herpes_glycoH_C_sf"/>
</dbReference>
<dbReference type="Pfam" id="PF02489">
    <property type="entry name" value="Herpes_glycop_H"/>
    <property type="match status" value="1"/>
</dbReference>
<organism evidence="3">
    <name type="scientific">Murid betaherpesvirus 3</name>
    <dbReference type="NCBI Taxonomy" id="2560603"/>
    <lineage>
        <taxon>Viruses</taxon>
        <taxon>Duplodnaviria</taxon>
        <taxon>Heunggongvirae</taxon>
        <taxon>Peploviricota</taxon>
        <taxon>Herviviricetes</taxon>
        <taxon>Herpesvirales</taxon>
        <taxon>Orthoherpesviridae</taxon>
        <taxon>Betaherpesvirinae</taxon>
        <taxon>Roseolovirus</taxon>
        <taxon>Roseolovirus muridbeta3</taxon>
    </lineage>
</organism>
<keyword evidence="4" id="KW-1185">Reference proteome</keyword>
<accession>A0A1P8VIW9</accession>
<name>A0A1P8VIW9_9BETA</name>
<keyword evidence="1" id="KW-1133">Transmembrane helix</keyword>
<protein>
    <submittedName>
        <fullName evidence="3">Envelope glycoprotein H</fullName>
    </submittedName>
</protein>
<gene>
    <name evidence="3" type="primary">ORF62</name>
    <name evidence="3" type="ORF">MRV_0066</name>
</gene>
<dbReference type="EMBL" id="KY355735">
    <property type="protein sequence ID" value="APZ76277.1"/>
    <property type="molecule type" value="Genomic_DNA"/>
</dbReference>
<feature type="transmembrane region" description="Helical" evidence="1">
    <location>
        <begin position="677"/>
        <end position="698"/>
    </location>
</feature>
<evidence type="ECO:0000313" key="3">
    <source>
        <dbReference type="EMBL" id="APZ76277.1"/>
    </source>
</evidence>
<keyword evidence="1" id="KW-0812">Transmembrane</keyword>
<keyword evidence="3" id="KW-0261">Viral envelope protein</keyword>
<feature type="domain" description="Herpesvirus glycoprotein H C-terminal" evidence="2">
    <location>
        <begin position="529"/>
        <end position="665"/>
    </location>
</feature>